<sequence length="85" mass="9566">MTATQNPISLLSPPYFKLQVRWRCYSAFGLAPSGPAQALFKTTTRFVLQPELFRIYNHPGHNISSGVAVNRAVFYLAPRQFLVPV</sequence>
<dbReference type="Proteomes" id="UP000237003">
    <property type="component" value="Unassembled WGS sequence"/>
</dbReference>
<accession>A0A2S4RU79</accession>
<evidence type="ECO:0000313" key="1">
    <source>
        <dbReference type="EMBL" id="POU63520.1"/>
    </source>
</evidence>
<comment type="caution">
    <text evidence="1">The sequence shown here is derived from an EMBL/GenBank/DDBJ whole genome shotgun (WGS) entry which is preliminary data.</text>
</comment>
<proteinExistence type="predicted"/>
<reference evidence="1 2" key="1">
    <citation type="submission" date="2018-01" db="EMBL/GenBank/DDBJ databases">
        <title>Complete genome sequences of 14 Citrobacter spp. isolated from plant in Canada.</title>
        <authorList>
            <person name="Bhandare S.G."/>
            <person name="Colavecchio A."/>
            <person name="Jeukens J."/>
            <person name="Emond-Rheault J.-G."/>
            <person name="Freschi L."/>
            <person name="Hamel J."/>
            <person name="Kukavica-Ibrulj I."/>
            <person name="Levesque R."/>
            <person name="Goodridge L."/>
        </authorList>
    </citation>
    <scope>NUCLEOTIDE SEQUENCE [LARGE SCALE GENOMIC DNA]</scope>
    <source>
        <strain evidence="1 2">S1285</strain>
    </source>
</reference>
<dbReference type="AlphaFoldDB" id="A0A2S4RU79"/>
<organism evidence="1 2">
    <name type="scientific">Citrobacter amalonaticus</name>
    <dbReference type="NCBI Taxonomy" id="35703"/>
    <lineage>
        <taxon>Bacteria</taxon>
        <taxon>Pseudomonadati</taxon>
        <taxon>Pseudomonadota</taxon>
        <taxon>Gammaproteobacteria</taxon>
        <taxon>Enterobacterales</taxon>
        <taxon>Enterobacteriaceae</taxon>
        <taxon>Citrobacter</taxon>
    </lineage>
</organism>
<dbReference type="EMBL" id="PQLX01000007">
    <property type="protein sequence ID" value="POU63520.1"/>
    <property type="molecule type" value="Genomic_DNA"/>
</dbReference>
<evidence type="ECO:0000313" key="2">
    <source>
        <dbReference type="Proteomes" id="UP000237003"/>
    </source>
</evidence>
<gene>
    <name evidence="1" type="ORF">C3430_19240</name>
</gene>
<protein>
    <submittedName>
        <fullName evidence="1">Uncharacterized protein</fullName>
    </submittedName>
</protein>
<name>A0A2S4RU79_CITAM</name>